<sequence>MARFAWVINYFKVDRSGGPGARFSLGQAKKYLPPNQTKPMIFRQRRGNLTLSSVHRQPKFN</sequence>
<dbReference type="STRING" id="1817772.A2527_09490"/>
<name>A0A1F6G7H7_9PROT</name>
<evidence type="ECO:0000313" key="1">
    <source>
        <dbReference type="EMBL" id="OGG94074.1"/>
    </source>
</evidence>
<reference evidence="1 2" key="1">
    <citation type="journal article" date="2016" name="Nat. Commun.">
        <title>Thousands of microbial genomes shed light on interconnected biogeochemical processes in an aquifer system.</title>
        <authorList>
            <person name="Anantharaman K."/>
            <person name="Brown C.T."/>
            <person name="Hug L.A."/>
            <person name="Sharon I."/>
            <person name="Castelle C.J."/>
            <person name="Probst A.J."/>
            <person name="Thomas B.C."/>
            <person name="Singh A."/>
            <person name="Wilkins M.J."/>
            <person name="Karaoz U."/>
            <person name="Brodie E.L."/>
            <person name="Williams K.H."/>
            <person name="Hubbard S.S."/>
            <person name="Banfield J.F."/>
        </authorList>
    </citation>
    <scope>NUCLEOTIDE SEQUENCE [LARGE SCALE GENOMIC DNA]</scope>
</reference>
<dbReference type="Proteomes" id="UP000178449">
    <property type="component" value="Unassembled WGS sequence"/>
</dbReference>
<proteinExistence type="predicted"/>
<comment type="caution">
    <text evidence="1">The sequence shown here is derived from an EMBL/GenBank/DDBJ whole genome shotgun (WGS) entry which is preliminary data.</text>
</comment>
<dbReference type="AlphaFoldDB" id="A0A1F6G7H7"/>
<protein>
    <submittedName>
        <fullName evidence="1">Uncharacterized protein</fullName>
    </submittedName>
</protein>
<organism evidence="1 2">
    <name type="scientific">Candidatus Lambdaproteobacteria bacterium RIFOXYD2_FULL_50_16</name>
    <dbReference type="NCBI Taxonomy" id="1817772"/>
    <lineage>
        <taxon>Bacteria</taxon>
        <taxon>Pseudomonadati</taxon>
        <taxon>Pseudomonadota</taxon>
        <taxon>Candidatus Lambdaproteobacteria</taxon>
    </lineage>
</organism>
<evidence type="ECO:0000313" key="2">
    <source>
        <dbReference type="Proteomes" id="UP000178449"/>
    </source>
</evidence>
<dbReference type="EMBL" id="MFNE01000043">
    <property type="protein sequence ID" value="OGG94074.1"/>
    <property type="molecule type" value="Genomic_DNA"/>
</dbReference>
<accession>A0A1F6G7H7</accession>
<gene>
    <name evidence="1" type="ORF">A2527_09490</name>
</gene>